<protein>
    <recommendedName>
        <fullName evidence="3">non-specific serine/threonine protein kinase</fullName>
        <ecNumber evidence="3">2.7.11.1</ecNumber>
    </recommendedName>
</protein>
<feature type="region of interest" description="Disordered" evidence="20">
    <location>
        <begin position="692"/>
        <end position="738"/>
    </location>
</feature>
<dbReference type="SMART" id="SM00580">
    <property type="entry name" value="PUG"/>
    <property type="match status" value="1"/>
</dbReference>
<evidence type="ECO:0000256" key="5">
    <source>
        <dbReference type="ARBA" id="ARBA00022679"/>
    </source>
</evidence>
<dbReference type="PROSITE" id="PS51392">
    <property type="entry name" value="KEN"/>
    <property type="match status" value="1"/>
</dbReference>
<keyword evidence="11" id="KW-0378">Hydrolase</keyword>
<feature type="compositionally biased region" description="Basic and acidic residues" evidence="20">
    <location>
        <begin position="541"/>
        <end position="552"/>
    </location>
</feature>
<evidence type="ECO:0000256" key="11">
    <source>
        <dbReference type="ARBA" id="ARBA00022801"/>
    </source>
</evidence>
<evidence type="ECO:0000256" key="15">
    <source>
        <dbReference type="ARBA" id="ARBA00023136"/>
    </source>
</evidence>
<keyword evidence="10 24" id="KW-0418">Kinase</keyword>
<dbReference type="OrthoDB" id="63989at2759"/>
<dbReference type="PROSITE" id="PS00107">
    <property type="entry name" value="PROTEIN_KINASE_ATP"/>
    <property type="match status" value="1"/>
</dbReference>
<dbReference type="GO" id="GO:1990604">
    <property type="term" value="C:IRE1-TRAF2-ASK1 complex"/>
    <property type="evidence" value="ECO:0007669"/>
    <property type="project" value="TreeGrafter"/>
</dbReference>
<keyword evidence="15" id="KW-0472">Membrane</keyword>
<dbReference type="EC" id="2.7.11.1" evidence="3"/>
<dbReference type="Gene3D" id="1.10.510.10">
    <property type="entry name" value="Transferase(Phosphotransferase) domain 1"/>
    <property type="match status" value="1"/>
</dbReference>
<dbReference type="Gene3D" id="2.130.10.10">
    <property type="entry name" value="YVTN repeat-like/Quinoprotein amine dehydrogenase"/>
    <property type="match status" value="1"/>
</dbReference>
<dbReference type="Gene3D" id="1.20.1440.180">
    <property type="entry name" value="KEN domain"/>
    <property type="match status" value="1"/>
</dbReference>
<feature type="signal peptide" evidence="21">
    <location>
        <begin position="1"/>
        <end position="35"/>
    </location>
</feature>
<feature type="region of interest" description="Disordered" evidence="20">
    <location>
        <begin position="958"/>
        <end position="993"/>
    </location>
</feature>
<comment type="subcellular location">
    <subcellularLocation>
        <location evidence="2">Membrane</location>
        <topology evidence="2">Single-pass type I membrane protein</topology>
    </subcellularLocation>
</comment>
<evidence type="ECO:0000256" key="14">
    <source>
        <dbReference type="ARBA" id="ARBA00022989"/>
    </source>
</evidence>
<evidence type="ECO:0000256" key="6">
    <source>
        <dbReference type="ARBA" id="ARBA00022692"/>
    </source>
</evidence>
<feature type="domain" description="Protein kinase" evidence="22">
    <location>
        <begin position="784"/>
        <end position="1080"/>
    </location>
</feature>
<dbReference type="GO" id="GO:0004521">
    <property type="term" value="F:RNA endonuclease activity"/>
    <property type="evidence" value="ECO:0007669"/>
    <property type="project" value="InterPro"/>
</dbReference>
<evidence type="ECO:0000256" key="18">
    <source>
        <dbReference type="ARBA" id="ARBA00048977"/>
    </source>
</evidence>
<feature type="binding site" evidence="19">
    <location>
        <position position="812"/>
    </location>
    <ligand>
        <name>ATP</name>
        <dbReference type="ChEBI" id="CHEBI:30616"/>
    </ligand>
</feature>
<comment type="caution">
    <text evidence="24">The sequence shown here is derived from an EMBL/GenBank/DDBJ whole genome shotgun (WGS) entry which is preliminary data.</text>
</comment>
<proteinExistence type="predicted"/>
<dbReference type="EMBL" id="JAPEVB010000002">
    <property type="protein sequence ID" value="KAJ4394810.1"/>
    <property type="molecule type" value="Genomic_DNA"/>
</dbReference>
<evidence type="ECO:0000256" key="17">
    <source>
        <dbReference type="ARBA" id="ARBA00048659"/>
    </source>
</evidence>
<feature type="region of interest" description="Disordered" evidence="20">
    <location>
        <begin position="526"/>
        <end position="559"/>
    </location>
</feature>
<dbReference type="PROSITE" id="PS50011">
    <property type="entry name" value="PROTEIN_KINASE_DOM"/>
    <property type="match status" value="1"/>
</dbReference>
<evidence type="ECO:0000256" key="21">
    <source>
        <dbReference type="SAM" id="SignalP"/>
    </source>
</evidence>
<feature type="chain" id="PRO_5040954543" description="non-specific serine/threonine protein kinase" evidence="21">
    <location>
        <begin position="36"/>
        <end position="1219"/>
    </location>
</feature>
<dbReference type="GO" id="GO:0070059">
    <property type="term" value="P:intrinsic apoptotic signaling pathway in response to endoplasmic reticulum stress"/>
    <property type="evidence" value="ECO:0007669"/>
    <property type="project" value="TreeGrafter"/>
</dbReference>
<dbReference type="GO" id="GO:0004674">
    <property type="term" value="F:protein serine/threonine kinase activity"/>
    <property type="evidence" value="ECO:0007669"/>
    <property type="project" value="UniProtKB-KW"/>
</dbReference>
<dbReference type="PANTHER" id="PTHR13954">
    <property type="entry name" value="IRE1-RELATED"/>
    <property type="match status" value="1"/>
</dbReference>
<evidence type="ECO:0000256" key="19">
    <source>
        <dbReference type="PROSITE-ProRule" id="PRU10141"/>
    </source>
</evidence>
<dbReference type="InterPro" id="IPR011047">
    <property type="entry name" value="Quinoprotein_ADH-like_sf"/>
</dbReference>
<evidence type="ECO:0000259" key="22">
    <source>
        <dbReference type="PROSITE" id="PS50011"/>
    </source>
</evidence>
<evidence type="ECO:0000256" key="7">
    <source>
        <dbReference type="ARBA" id="ARBA00022723"/>
    </source>
</evidence>
<evidence type="ECO:0000256" key="10">
    <source>
        <dbReference type="ARBA" id="ARBA00022777"/>
    </source>
</evidence>
<dbReference type="PANTHER" id="PTHR13954:SF6">
    <property type="entry name" value="NON-SPECIFIC SERINE_THREONINE PROTEIN KINASE"/>
    <property type="match status" value="1"/>
</dbReference>
<dbReference type="SMART" id="SM00220">
    <property type="entry name" value="S_TKc"/>
    <property type="match status" value="1"/>
</dbReference>
<reference evidence="24" key="1">
    <citation type="submission" date="2022-10" db="EMBL/GenBank/DDBJ databases">
        <title>Tapping the CABI collections for fungal endophytes: first genome assemblies for Collariella, Neodidymelliopsis, Ascochyta clinopodiicola, Didymella pomorum, Didymosphaeria variabile, Neocosmospora piperis and Neocucurbitaria cava.</title>
        <authorList>
            <person name="Hill R."/>
        </authorList>
    </citation>
    <scope>NUCLEOTIDE SEQUENCE</scope>
    <source>
        <strain evidence="24">IMI 355082</strain>
    </source>
</reference>
<dbReference type="InterPro" id="IPR038357">
    <property type="entry name" value="KEN_sf"/>
</dbReference>
<organism evidence="24 25">
    <name type="scientific">Gnomoniopsis smithogilvyi</name>
    <dbReference type="NCBI Taxonomy" id="1191159"/>
    <lineage>
        <taxon>Eukaryota</taxon>
        <taxon>Fungi</taxon>
        <taxon>Dikarya</taxon>
        <taxon>Ascomycota</taxon>
        <taxon>Pezizomycotina</taxon>
        <taxon>Sordariomycetes</taxon>
        <taxon>Sordariomycetidae</taxon>
        <taxon>Diaporthales</taxon>
        <taxon>Gnomoniaceae</taxon>
        <taxon>Gnomoniopsis</taxon>
    </lineage>
</organism>
<keyword evidence="9 19" id="KW-0547">Nucleotide-binding</keyword>
<dbReference type="Pfam" id="PF00069">
    <property type="entry name" value="Pkinase"/>
    <property type="match status" value="2"/>
</dbReference>
<comment type="catalytic activity">
    <reaction evidence="17">
        <text>L-threonyl-[protein] + ATP = O-phospho-L-threonyl-[protein] + ADP + H(+)</text>
        <dbReference type="Rhea" id="RHEA:46608"/>
        <dbReference type="Rhea" id="RHEA-COMP:11060"/>
        <dbReference type="Rhea" id="RHEA-COMP:11605"/>
        <dbReference type="ChEBI" id="CHEBI:15378"/>
        <dbReference type="ChEBI" id="CHEBI:30013"/>
        <dbReference type="ChEBI" id="CHEBI:30616"/>
        <dbReference type="ChEBI" id="CHEBI:61977"/>
        <dbReference type="ChEBI" id="CHEBI:456216"/>
        <dbReference type="EC" id="2.7.11.1"/>
    </reaction>
    <physiologicalReaction direction="left-to-right" evidence="17">
        <dbReference type="Rhea" id="RHEA:46609"/>
    </physiologicalReaction>
</comment>
<evidence type="ECO:0000256" key="16">
    <source>
        <dbReference type="ARBA" id="ARBA00023180"/>
    </source>
</evidence>
<dbReference type="FunFam" id="1.10.510.10:FF:000572">
    <property type="entry name" value="Serine/threonine-protein kinase/endoribonuclease IRE1"/>
    <property type="match status" value="1"/>
</dbReference>
<feature type="compositionally biased region" description="Basic residues" evidence="20">
    <location>
        <begin position="706"/>
        <end position="724"/>
    </location>
</feature>
<dbReference type="SUPFAM" id="SSF56112">
    <property type="entry name" value="Protein kinase-like (PK-like)"/>
    <property type="match status" value="1"/>
</dbReference>
<feature type="compositionally biased region" description="Basic and acidic residues" evidence="20">
    <location>
        <begin position="65"/>
        <end position="88"/>
    </location>
</feature>
<feature type="domain" description="KEN" evidence="23">
    <location>
        <begin position="1083"/>
        <end position="1215"/>
    </location>
</feature>
<evidence type="ECO:0000259" key="23">
    <source>
        <dbReference type="PROSITE" id="PS51392"/>
    </source>
</evidence>
<feature type="compositionally biased region" description="Polar residues" evidence="20">
    <location>
        <begin position="968"/>
        <end position="987"/>
    </location>
</feature>
<evidence type="ECO:0000256" key="4">
    <source>
        <dbReference type="ARBA" id="ARBA00022527"/>
    </source>
</evidence>
<evidence type="ECO:0000256" key="1">
    <source>
        <dbReference type="ARBA" id="ARBA00001946"/>
    </source>
</evidence>
<dbReference type="InterPro" id="IPR045133">
    <property type="entry name" value="IRE1/2-like"/>
</dbReference>
<dbReference type="InterPro" id="IPR011009">
    <property type="entry name" value="Kinase-like_dom_sf"/>
</dbReference>
<dbReference type="GO" id="GO:0046872">
    <property type="term" value="F:metal ion binding"/>
    <property type="evidence" value="ECO:0007669"/>
    <property type="project" value="UniProtKB-KW"/>
</dbReference>
<gene>
    <name evidence="24" type="primary">IRE1</name>
    <name evidence="24" type="ORF">N0V93_004030</name>
</gene>
<evidence type="ECO:0000256" key="13">
    <source>
        <dbReference type="ARBA" id="ARBA00022842"/>
    </source>
</evidence>
<keyword evidence="4" id="KW-0723">Serine/threonine-protein kinase</keyword>
<dbReference type="GO" id="GO:0016787">
    <property type="term" value="F:hydrolase activity"/>
    <property type="evidence" value="ECO:0007669"/>
    <property type="project" value="UniProtKB-KW"/>
</dbReference>
<evidence type="ECO:0000256" key="20">
    <source>
        <dbReference type="SAM" id="MobiDB-lite"/>
    </source>
</evidence>
<evidence type="ECO:0000256" key="8">
    <source>
        <dbReference type="ARBA" id="ARBA00022729"/>
    </source>
</evidence>
<dbReference type="InterPro" id="IPR015943">
    <property type="entry name" value="WD40/YVTN_repeat-like_dom_sf"/>
</dbReference>
<keyword evidence="25" id="KW-1185">Reference proteome</keyword>
<keyword evidence="8 21" id="KW-0732">Signal</keyword>
<dbReference type="GO" id="GO:0006397">
    <property type="term" value="P:mRNA processing"/>
    <property type="evidence" value="ECO:0007669"/>
    <property type="project" value="InterPro"/>
</dbReference>
<dbReference type="CDD" id="cd09769">
    <property type="entry name" value="Luminal_IRE1"/>
    <property type="match status" value="1"/>
</dbReference>
<evidence type="ECO:0000256" key="2">
    <source>
        <dbReference type="ARBA" id="ARBA00004479"/>
    </source>
</evidence>
<accession>A0A9W9CZ70</accession>
<sequence length="1219" mass="136126">MLRRPPHGEGRHVHQRKKLWAFVAILLPFAPLVDAADFHHQQSVDSHAYPHPHTIASPSIAADHVSNRDRDRDRDNKQSSPLEGDRVNRNLAATALPHNYDLPNSPHDLIKTPEAALRRKSTYTKPDTDSLQSVDYRRGLDTYNDAISHDVSASSATAPDLSVVAPPSRRLEDWEVEDFVLLATIDGDLYAADRQTGKQRWHMILDKPMVETIHHRANKSALDKDFTPLDQTIWAVEPTRDGQIYMWAPGADKGLVYTGLSMKKLVDDFGPYKNDDLSLIYTGDKKTTLMTLDAASGRAIQWHGPTATAADELTCARPQDLVGGTDAEECSATITLGRTEYTVGISSTRGFPIATLKFSEWSPNVFDQDLLRQYSSTKDNVYITSQHDGQAYAFNYIPKSGRSVRGRSHAFSPQLPSPIAKAFDIMRPVGSNFDGEDNESLLIALPQPPPPPGIDQEENGRDKKIFLNQTDGNWYAMSGRAYPLITLAPPALINQAQWFEMDVPLTSAELSRALVGQHTLDATWSRSGQHSFPSLPGSADPVKELDEADRPDNPTLAIDAPDPSSTVINIVKNLPQDAVNYTVDLIRNPLIIIICSVLVLVYRKELNRRIREWWQDVFKAAKMFLKQRGYDVDLDDDLPDEPSEVQEPQVKGLVNDQTPSEEAIIPRVDVVDAPAGGSQDQVATVAENGEPVQAAPPEETNEPEVKKKKNHRGRRGGKNHKKKKISPEASIGDGPGTSVEEAVDIAKNIGQRGAKGPEPNIQTLPYEVDEVSNPTLRIDDSLEVNEDQQLGTGSNGTVVYAGKWQDRPVAVKRMLRDFYDIASQETRLLREVDRHQNVIQYFAQLERGNFIYIALELCEASLADVMEKPSQFRQLADAGAKDTLAVLKQITKGLDHLHSLQIVHRDLKPQNILITMDRKTNRPRILVSDFGLCKKLEGGQSSFGATTAHAAGTSGWRAPELLQDDDSPTNTGPMLAESSTHSGNPGSQAPEMPHRRVTRSIDIFSLGVVFFYVLTQGSHPFDCGDKYMREVNIRKATYSLARLDVLGDYRCEAKHLIKTMISANPKERPKTKEILAHPFFWDARTRLLFLCDVSDAFEREPRDPPSWALEQLEAGAAGVTKGDFLAKLHKEFVDSLGKQRKYTGSRLLDLLRALRNKRNHYLDMNEALQKKVGSLPEGYLLYWTTRFPDLLLYCWGLVRELGWDEAEQFKGYYMPPEVS</sequence>
<dbReference type="AlphaFoldDB" id="A0A9W9CZ70"/>
<dbReference type="GO" id="GO:0005524">
    <property type="term" value="F:ATP binding"/>
    <property type="evidence" value="ECO:0007669"/>
    <property type="project" value="UniProtKB-UniRule"/>
</dbReference>
<evidence type="ECO:0000256" key="3">
    <source>
        <dbReference type="ARBA" id="ARBA00012513"/>
    </source>
</evidence>
<keyword evidence="6" id="KW-0812">Transmembrane</keyword>
<dbReference type="Gene3D" id="3.30.200.20">
    <property type="entry name" value="Phosphorylase Kinase, domain 1"/>
    <property type="match status" value="1"/>
</dbReference>
<name>A0A9W9CZ70_9PEZI</name>
<dbReference type="FunFam" id="3.30.200.20:FF:000077">
    <property type="entry name" value="Putative Serine/threonine-protein kinase/endoribonuclease IRE1"/>
    <property type="match status" value="1"/>
</dbReference>
<evidence type="ECO:0000313" key="25">
    <source>
        <dbReference type="Proteomes" id="UP001140453"/>
    </source>
</evidence>
<dbReference type="InterPro" id="IPR008271">
    <property type="entry name" value="Ser/Thr_kinase_AS"/>
</dbReference>
<keyword evidence="7" id="KW-0479">Metal-binding</keyword>
<dbReference type="GO" id="GO:0036498">
    <property type="term" value="P:IRE1-mediated unfolded protein response"/>
    <property type="evidence" value="ECO:0007669"/>
    <property type="project" value="UniProtKB-ARBA"/>
</dbReference>
<keyword evidence="5 24" id="KW-0808">Transferase</keyword>
<dbReference type="InterPro" id="IPR010513">
    <property type="entry name" value="KEN_dom"/>
</dbReference>
<dbReference type="GO" id="GO:0051082">
    <property type="term" value="F:unfolded protein binding"/>
    <property type="evidence" value="ECO:0007669"/>
    <property type="project" value="TreeGrafter"/>
</dbReference>
<dbReference type="InterPro" id="IPR000719">
    <property type="entry name" value="Prot_kinase_dom"/>
</dbReference>
<dbReference type="Proteomes" id="UP001140453">
    <property type="component" value="Unassembled WGS sequence"/>
</dbReference>
<dbReference type="InterPro" id="IPR017441">
    <property type="entry name" value="Protein_kinase_ATP_BS"/>
</dbReference>
<evidence type="ECO:0000256" key="9">
    <source>
        <dbReference type="ARBA" id="ARBA00022741"/>
    </source>
</evidence>
<comment type="cofactor">
    <cofactor evidence="1">
        <name>Mg(2+)</name>
        <dbReference type="ChEBI" id="CHEBI:18420"/>
    </cofactor>
</comment>
<keyword evidence="12 19" id="KW-0067">ATP-binding</keyword>
<evidence type="ECO:0000256" key="12">
    <source>
        <dbReference type="ARBA" id="ARBA00022840"/>
    </source>
</evidence>
<keyword evidence="16" id="KW-0325">Glycoprotein</keyword>
<keyword evidence="14" id="KW-1133">Transmembrane helix</keyword>
<dbReference type="PROSITE" id="PS00108">
    <property type="entry name" value="PROTEIN_KINASE_ST"/>
    <property type="match status" value="1"/>
</dbReference>
<comment type="catalytic activity">
    <reaction evidence="18">
        <text>L-seryl-[protein] + ATP = O-phospho-L-seryl-[protein] + ADP + H(+)</text>
        <dbReference type="Rhea" id="RHEA:17989"/>
        <dbReference type="Rhea" id="RHEA-COMP:9863"/>
        <dbReference type="Rhea" id="RHEA-COMP:11604"/>
        <dbReference type="ChEBI" id="CHEBI:15378"/>
        <dbReference type="ChEBI" id="CHEBI:29999"/>
        <dbReference type="ChEBI" id="CHEBI:30616"/>
        <dbReference type="ChEBI" id="CHEBI:83421"/>
        <dbReference type="ChEBI" id="CHEBI:456216"/>
        <dbReference type="EC" id="2.7.11.1"/>
    </reaction>
    <physiologicalReaction direction="left-to-right" evidence="18">
        <dbReference type="Rhea" id="RHEA:17990"/>
    </physiologicalReaction>
</comment>
<feature type="region of interest" description="Disordered" evidence="20">
    <location>
        <begin position="45"/>
        <end position="88"/>
    </location>
</feature>
<keyword evidence="13" id="KW-0460">Magnesium</keyword>
<dbReference type="Pfam" id="PF06479">
    <property type="entry name" value="Ribonuc_2-5A"/>
    <property type="match status" value="1"/>
</dbReference>
<evidence type="ECO:0000313" key="24">
    <source>
        <dbReference type="EMBL" id="KAJ4394810.1"/>
    </source>
</evidence>
<dbReference type="SUPFAM" id="SSF50998">
    <property type="entry name" value="Quinoprotein alcohol dehydrogenase-like"/>
    <property type="match status" value="1"/>
</dbReference>